<dbReference type="RefSeq" id="WP_033495578.1">
    <property type="nucleotide sequence ID" value="NZ_BAABVZ010000007.1"/>
</dbReference>
<evidence type="ECO:0000259" key="4">
    <source>
        <dbReference type="PROSITE" id="PS50987"/>
    </source>
</evidence>
<dbReference type="InterPro" id="IPR051081">
    <property type="entry name" value="HTH_MetalResp_TranReg"/>
</dbReference>
<reference evidence="5 6" key="1">
    <citation type="submission" date="2014-03" db="EMBL/GenBank/DDBJ databases">
        <title>Genomics of Bifidobacteria.</title>
        <authorList>
            <person name="Ventura M."/>
            <person name="Milani C."/>
            <person name="Lugli G.A."/>
        </authorList>
    </citation>
    <scope>NUCLEOTIDE SEQUENCE [LARGE SCALE GENOMIC DNA]</scope>
    <source>
        <strain evidence="5 6">LMG 21775</strain>
    </source>
</reference>
<evidence type="ECO:0000256" key="3">
    <source>
        <dbReference type="ARBA" id="ARBA00023163"/>
    </source>
</evidence>
<feature type="domain" description="HTH arsR-type" evidence="4">
    <location>
        <begin position="5"/>
        <end position="97"/>
    </location>
</feature>
<protein>
    <submittedName>
        <fullName evidence="5">Transcriptional regulator, ArsR family</fullName>
    </submittedName>
</protein>
<dbReference type="Gene3D" id="1.10.10.10">
    <property type="entry name" value="Winged helix-like DNA-binding domain superfamily/Winged helix DNA-binding domain"/>
    <property type="match status" value="1"/>
</dbReference>
<dbReference type="eggNOG" id="COG0640">
    <property type="taxonomic scope" value="Bacteria"/>
</dbReference>
<evidence type="ECO:0000313" key="5">
    <source>
        <dbReference type="EMBL" id="KFI83261.1"/>
    </source>
</evidence>
<dbReference type="InterPro" id="IPR036388">
    <property type="entry name" value="WH-like_DNA-bd_sf"/>
</dbReference>
<proteinExistence type="predicted"/>
<dbReference type="STRING" id="218140.BPSY_0356"/>
<name>A0A087CJ11_9BIFI</name>
<dbReference type="SMART" id="SM00418">
    <property type="entry name" value="HTH_ARSR"/>
    <property type="match status" value="1"/>
</dbReference>
<dbReference type="GO" id="GO:0003677">
    <property type="term" value="F:DNA binding"/>
    <property type="evidence" value="ECO:0007669"/>
    <property type="project" value="UniProtKB-KW"/>
</dbReference>
<dbReference type="InterPro" id="IPR001845">
    <property type="entry name" value="HTH_ArsR_DNA-bd_dom"/>
</dbReference>
<dbReference type="PRINTS" id="PR00778">
    <property type="entry name" value="HTHARSR"/>
</dbReference>
<gene>
    <name evidence="5" type="ORF">BPSY_0356</name>
</gene>
<keyword evidence="3" id="KW-0804">Transcription</keyword>
<dbReference type="PROSITE" id="PS50987">
    <property type="entry name" value="HTH_ARSR_2"/>
    <property type="match status" value="1"/>
</dbReference>
<dbReference type="AlphaFoldDB" id="A0A087CJ11"/>
<dbReference type="PANTHER" id="PTHR33154">
    <property type="entry name" value="TRANSCRIPTIONAL REGULATOR, ARSR FAMILY"/>
    <property type="match status" value="1"/>
</dbReference>
<dbReference type="SUPFAM" id="SSF46785">
    <property type="entry name" value="Winged helix' DNA-binding domain"/>
    <property type="match status" value="1"/>
</dbReference>
<dbReference type="GO" id="GO:0003700">
    <property type="term" value="F:DNA-binding transcription factor activity"/>
    <property type="evidence" value="ECO:0007669"/>
    <property type="project" value="InterPro"/>
</dbReference>
<evidence type="ECO:0000256" key="1">
    <source>
        <dbReference type="ARBA" id="ARBA00023015"/>
    </source>
</evidence>
<dbReference type="Pfam" id="PF12840">
    <property type="entry name" value="HTH_20"/>
    <property type="match status" value="1"/>
</dbReference>
<organism evidence="5 6">
    <name type="scientific">Bifidobacterium psychraerophilum</name>
    <dbReference type="NCBI Taxonomy" id="218140"/>
    <lineage>
        <taxon>Bacteria</taxon>
        <taxon>Bacillati</taxon>
        <taxon>Actinomycetota</taxon>
        <taxon>Actinomycetes</taxon>
        <taxon>Bifidobacteriales</taxon>
        <taxon>Bifidobacteriaceae</taxon>
        <taxon>Bifidobacterium</taxon>
    </lineage>
</organism>
<dbReference type="OrthoDB" id="4471357at2"/>
<keyword evidence="1" id="KW-0805">Transcription regulation</keyword>
<sequence length="97" mass="10762">MTVELFSAADDQLVKVFKALSDQTRIAILRYLKDAGRGVTCGEVSAVIDMSKSTGSYHFKLLREAGLTVTRKVAREKYVSINKDAFDTFVSGFYDSL</sequence>
<accession>A0A087CJ11</accession>
<dbReference type="CDD" id="cd00090">
    <property type="entry name" value="HTH_ARSR"/>
    <property type="match status" value="1"/>
</dbReference>
<comment type="caution">
    <text evidence="5">The sequence shown here is derived from an EMBL/GenBank/DDBJ whole genome shotgun (WGS) entry which is preliminary data.</text>
</comment>
<dbReference type="InterPro" id="IPR036390">
    <property type="entry name" value="WH_DNA-bd_sf"/>
</dbReference>
<dbReference type="EMBL" id="JGZI01000007">
    <property type="protein sequence ID" value="KFI83261.1"/>
    <property type="molecule type" value="Genomic_DNA"/>
</dbReference>
<keyword evidence="2" id="KW-0238">DNA-binding</keyword>
<dbReference type="GeneID" id="98299569"/>
<dbReference type="InterPro" id="IPR011991">
    <property type="entry name" value="ArsR-like_HTH"/>
</dbReference>
<evidence type="ECO:0000313" key="6">
    <source>
        <dbReference type="Proteomes" id="UP000029050"/>
    </source>
</evidence>
<dbReference type="NCBIfam" id="NF033788">
    <property type="entry name" value="HTH_metalloreg"/>
    <property type="match status" value="1"/>
</dbReference>
<dbReference type="Proteomes" id="UP000029050">
    <property type="component" value="Unassembled WGS sequence"/>
</dbReference>
<keyword evidence="6" id="KW-1185">Reference proteome</keyword>
<evidence type="ECO:0000256" key="2">
    <source>
        <dbReference type="ARBA" id="ARBA00023125"/>
    </source>
</evidence>
<dbReference type="PANTHER" id="PTHR33154:SF25">
    <property type="entry name" value="LMO0101 PROTEIN"/>
    <property type="match status" value="1"/>
</dbReference>